<protein>
    <submittedName>
        <fullName evidence="1">Uncharacterized protein</fullName>
    </submittedName>
</protein>
<accession>E7G957</accession>
<evidence type="ECO:0000313" key="1">
    <source>
        <dbReference type="EMBL" id="EFW05498.1"/>
    </source>
</evidence>
<dbReference type="RefSeq" id="WP_008788411.1">
    <property type="nucleotide sequence ID" value="NZ_AKCB01000002.1"/>
</dbReference>
<dbReference type="eggNOG" id="COG1410">
    <property type="taxonomic scope" value="Bacteria"/>
</dbReference>
<sequence>MNKKAILQYLNCFGQVDEKTNQLIDECIVEVQQYAHFKVVHQNFSLTHGPIGIQELDLSFCSNDLEFYMKECQTCLVIACTLGIQIDRQIKYYEHIDMARAIVFDAVSSRYLEECCDEYEKILNLGEHTFRFAPGYGDLPLVLNKTLSRVLNVHKKIGVTLSQSGLFIPMKSMLGIIGIGKSQQKSCMSCVRKESCELRKGGQRCYVKD</sequence>
<dbReference type="AlphaFoldDB" id="E7G957"/>
<evidence type="ECO:0000313" key="2">
    <source>
        <dbReference type="Proteomes" id="UP000003157"/>
    </source>
</evidence>
<dbReference type="Gene3D" id="3.40.109.40">
    <property type="match status" value="1"/>
</dbReference>
<dbReference type="SUPFAM" id="SSF56507">
    <property type="entry name" value="Methionine synthase activation domain-like"/>
    <property type="match status" value="1"/>
</dbReference>
<name>E7G957_9FIRM</name>
<gene>
    <name evidence="1" type="ORF">HMPREF9488_01295</name>
</gene>
<dbReference type="GO" id="GO:0008705">
    <property type="term" value="F:methionine synthase activity"/>
    <property type="evidence" value="ECO:0007669"/>
    <property type="project" value="InterPro"/>
</dbReference>
<dbReference type="STRING" id="100884.GCA_000269565_03137"/>
<dbReference type="InterPro" id="IPR037010">
    <property type="entry name" value="VitB12-dep_Met_synth_activ_sf"/>
</dbReference>
<comment type="caution">
    <text evidence="1">The sequence shown here is derived from an EMBL/GenBank/DDBJ whole genome shotgun (WGS) entry which is preliminary data.</text>
</comment>
<dbReference type="OrthoDB" id="9816190at2"/>
<dbReference type="HOGENOM" id="CLU_079580_2_0_9"/>
<dbReference type="EMBL" id="ADKX01000023">
    <property type="protein sequence ID" value="EFW05498.1"/>
    <property type="molecule type" value="Genomic_DNA"/>
</dbReference>
<proteinExistence type="predicted"/>
<dbReference type="GeneID" id="78230930"/>
<dbReference type="Proteomes" id="UP000003157">
    <property type="component" value="Unassembled WGS sequence"/>
</dbReference>
<organism evidence="1 2">
    <name type="scientific">Coprobacillus cateniformis</name>
    <dbReference type="NCBI Taxonomy" id="100884"/>
    <lineage>
        <taxon>Bacteria</taxon>
        <taxon>Bacillati</taxon>
        <taxon>Bacillota</taxon>
        <taxon>Erysipelotrichia</taxon>
        <taxon>Erysipelotrichales</taxon>
        <taxon>Coprobacillaceae</taxon>
        <taxon>Coprobacillus</taxon>
    </lineage>
</organism>
<keyword evidence="2" id="KW-1185">Reference proteome</keyword>
<reference evidence="1 2" key="1">
    <citation type="submission" date="2010-12" db="EMBL/GenBank/DDBJ databases">
        <title>The Genome Sequence of Coprobacillus sp. strain 29_1.</title>
        <authorList>
            <consortium name="The Broad Institute Genome Sequencing Platform"/>
            <person name="Earl A."/>
            <person name="Ward D."/>
            <person name="Feldgarden M."/>
            <person name="Gevers D."/>
            <person name="Daigneault M."/>
            <person name="Sibley C.D."/>
            <person name="White A."/>
            <person name="Strauss J."/>
            <person name="Allen-Vercoe E."/>
            <person name="Young S.K."/>
            <person name="Zeng Q."/>
            <person name="Gargeya S."/>
            <person name="Fitzgerald M."/>
            <person name="Haas B."/>
            <person name="Abouelleil A."/>
            <person name="Alvarado L."/>
            <person name="Arachchi H.M."/>
            <person name="Berlin A."/>
            <person name="Brown A."/>
            <person name="Chapman S.B."/>
            <person name="Chen Z."/>
            <person name="Dunbar C."/>
            <person name="Freedman E."/>
            <person name="Gearin G."/>
            <person name="Gellesch M."/>
            <person name="Goldberg J."/>
            <person name="Griggs A."/>
            <person name="Gujja S."/>
            <person name="Heilman E."/>
            <person name="Heiman D."/>
            <person name="Howarth C."/>
            <person name="Larson L."/>
            <person name="Lui A."/>
            <person name="MacDonald P.J.P."/>
            <person name="Mehta T."/>
            <person name="Montmayeur A."/>
            <person name="Murphy C."/>
            <person name="Neiman D."/>
            <person name="Pearson M."/>
            <person name="Priest M."/>
            <person name="Roberts A."/>
            <person name="Saif S."/>
            <person name="Shea T."/>
            <person name="Shenoy N."/>
            <person name="Sisk P."/>
            <person name="Stolte C."/>
            <person name="Sykes S."/>
            <person name="White J."/>
            <person name="Yandava C."/>
            <person name="Nusbaum C."/>
            <person name="Birren B."/>
        </authorList>
    </citation>
    <scope>NUCLEOTIDE SEQUENCE [LARGE SCALE GENOMIC DNA]</scope>
    <source>
        <strain evidence="1 2">29_1</strain>
    </source>
</reference>